<evidence type="ECO:0000259" key="1">
    <source>
        <dbReference type="SMART" id="SM00860"/>
    </source>
</evidence>
<organism evidence="2 3">
    <name type="scientific">Streptomyces gibsoniae</name>
    <dbReference type="NCBI Taxonomy" id="3075529"/>
    <lineage>
        <taxon>Bacteria</taxon>
        <taxon>Bacillati</taxon>
        <taxon>Actinomycetota</taxon>
        <taxon>Actinomycetes</taxon>
        <taxon>Kitasatosporales</taxon>
        <taxon>Streptomycetaceae</taxon>
        <taxon>Streptomyces</taxon>
    </lineage>
</organism>
<dbReference type="Gene3D" id="3.40.1580.10">
    <property type="entry name" value="SMI1/KNR4-like"/>
    <property type="match status" value="1"/>
</dbReference>
<evidence type="ECO:0000313" key="3">
    <source>
        <dbReference type="Proteomes" id="UP001183809"/>
    </source>
</evidence>
<sequence>MPESFPSTVTEWREFLSDYSTKFLDSDCLREAESEGRAQYMLSEAQREAGWLGCEPASEEAVLAAEERLGVRLPTTYRNFLLTSNGWASIGGLDLLEVDEIGWFPDLDPQLLDAWSELDFFADDLEILKRCLLISIDDGGSGGNWLLHADSAGEDGDWTAYEWWPGEGGDLEENDNFAALVSNAANSLS</sequence>
<feature type="domain" description="Knr4/Smi1-like" evidence="1">
    <location>
        <begin position="56"/>
        <end position="183"/>
    </location>
</feature>
<dbReference type="InterPro" id="IPR018958">
    <property type="entry name" value="Knr4/Smi1-like_dom"/>
</dbReference>
<reference evidence="3" key="1">
    <citation type="submission" date="2023-07" db="EMBL/GenBank/DDBJ databases">
        <title>30 novel species of actinomycetes from the DSMZ collection.</title>
        <authorList>
            <person name="Nouioui I."/>
        </authorList>
    </citation>
    <scope>NUCLEOTIDE SEQUENCE [LARGE SCALE GENOMIC DNA]</scope>
    <source>
        <strain evidence="3">DSM 41699</strain>
    </source>
</reference>
<evidence type="ECO:0000313" key="2">
    <source>
        <dbReference type="EMBL" id="MDT0468114.1"/>
    </source>
</evidence>
<protein>
    <submittedName>
        <fullName evidence="2">SMI1/KNR4 family protein</fullName>
    </submittedName>
</protein>
<dbReference type="SUPFAM" id="SSF160631">
    <property type="entry name" value="SMI1/KNR4-like"/>
    <property type="match status" value="1"/>
</dbReference>
<proteinExistence type="predicted"/>
<dbReference type="EMBL" id="JAVREY010000066">
    <property type="protein sequence ID" value="MDT0468114.1"/>
    <property type="molecule type" value="Genomic_DNA"/>
</dbReference>
<accession>A0ABU2U4L9</accession>
<dbReference type="Proteomes" id="UP001183809">
    <property type="component" value="Unassembled WGS sequence"/>
</dbReference>
<dbReference type="Pfam" id="PF09346">
    <property type="entry name" value="SMI1_KNR4"/>
    <property type="match status" value="1"/>
</dbReference>
<dbReference type="InterPro" id="IPR037883">
    <property type="entry name" value="Knr4/Smi1-like_sf"/>
</dbReference>
<dbReference type="SMART" id="SM00860">
    <property type="entry name" value="SMI1_KNR4"/>
    <property type="match status" value="1"/>
</dbReference>
<name>A0ABU2U4L9_9ACTN</name>
<keyword evidence="3" id="KW-1185">Reference proteome</keyword>
<gene>
    <name evidence="2" type="ORF">RM764_34870</name>
</gene>
<comment type="caution">
    <text evidence="2">The sequence shown here is derived from an EMBL/GenBank/DDBJ whole genome shotgun (WGS) entry which is preliminary data.</text>
</comment>
<dbReference type="RefSeq" id="WP_311699559.1">
    <property type="nucleotide sequence ID" value="NZ_JAVREY010000066.1"/>
</dbReference>